<sequence>MFALGVVWLVLLLTDVFGTVFVPRGGPGHVTGWVYRRAWAVWRRVAAVVPARYRRRVLGLGGPLLVPLTAALWIGQLVVAFTLIYLPLVGGLSLPIGSSGEVTWQTALYYSGYCATTLGIGDVYASTSALRLLAVGEAVIGFSLFSASTSYLFSVYGTLTTTTSLAREISRFIGRDRGHDAVRFLVTLHEARAVEQFTGWLSQVTSTLQRVVQGQAHYPVLHYFHIPDDESALPVTLPDLLEILTLVRTMVDPARQPALVGGPVVRAAFDSATGVLRGQARQLHLGAAGEAHHGSAGPDPRELHRRLAAGGVPVRDQPQAYADFERLRSSWAPACSEVRDHFGYR</sequence>
<dbReference type="SUPFAM" id="SSF81324">
    <property type="entry name" value="Voltage-gated potassium channels"/>
    <property type="match status" value="1"/>
</dbReference>
<evidence type="ECO:0000256" key="1">
    <source>
        <dbReference type="SAM" id="Phobius"/>
    </source>
</evidence>
<dbReference type="InterPro" id="IPR013099">
    <property type="entry name" value="K_chnl_dom"/>
</dbReference>
<gene>
    <name evidence="3" type="ORF">CLV70_12516</name>
</gene>
<accession>A0A2T0RG48</accession>
<dbReference type="Proteomes" id="UP000239209">
    <property type="component" value="Unassembled WGS sequence"/>
</dbReference>
<proteinExistence type="predicted"/>
<keyword evidence="1" id="KW-0472">Membrane</keyword>
<name>A0A2T0RG48_9ACTN</name>
<feature type="transmembrane region" description="Helical" evidence="1">
    <location>
        <begin position="65"/>
        <end position="87"/>
    </location>
</feature>
<dbReference type="EMBL" id="PVZG01000025">
    <property type="protein sequence ID" value="PRY20135.1"/>
    <property type="molecule type" value="Genomic_DNA"/>
</dbReference>
<comment type="caution">
    <text evidence="3">The sequence shown here is derived from an EMBL/GenBank/DDBJ whole genome shotgun (WGS) entry which is preliminary data.</text>
</comment>
<protein>
    <submittedName>
        <fullName evidence="3">Ion channel</fullName>
    </submittedName>
</protein>
<dbReference type="AlphaFoldDB" id="A0A2T0RG48"/>
<feature type="domain" description="Potassium channel" evidence="2">
    <location>
        <begin position="88"/>
        <end position="155"/>
    </location>
</feature>
<evidence type="ECO:0000313" key="3">
    <source>
        <dbReference type="EMBL" id="PRY20135.1"/>
    </source>
</evidence>
<keyword evidence="1" id="KW-1133">Transmembrane helix</keyword>
<evidence type="ECO:0000313" key="4">
    <source>
        <dbReference type="Proteomes" id="UP000239209"/>
    </source>
</evidence>
<dbReference type="RefSeq" id="WP_158277883.1">
    <property type="nucleotide sequence ID" value="NZ_PVZG01000025.1"/>
</dbReference>
<keyword evidence="4" id="KW-1185">Reference proteome</keyword>
<organism evidence="3 4">
    <name type="scientific">Pseudosporangium ferrugineum</name>
    <dbReference type="NCBI Taxonomy" id="439699"/>
    <lineage>
        <taxon>Bacteria</taxon>
        <taxon>Bacillati</taxon>
        <taxon>Actinomycetota</taxon>
        <taxon>Actinomycetes</taxon>
        <taxon>Micromonosporales</taxon>
        <taxon>Micromonosporaceae</taxon>
        <taxon>Pseudosporangium</taxon>
    </lineage>
</organism>
<dbReference type="OrthoDB" id="3422146at2"/>
<dbReference type="Pfam" id="PF07885">
    <property type="entry name" value="Ion_trans_2"/>
    <property type="match status" value="1"/>
</dbReference>
<evidence type="ECO:0000259" key="2">
    <source>
        <dbReference type="Pfam" id="PF07885"/>
    </source>
</evidence>
<reference evidence="3 4" key="1">
    <citation type="submission" date="2018-03" db="EMBL/GenBank/DDBJ databases">
        <title>Genomic Encyclopedia of Archaeal and Bacterial Type Strains, Phase II (KMG-II): from individual species to whole genera.</title>
        <authorList>
            <person name="Goeker M."/>
        </authorList>
    </citation>
    <scope>NUCLEOTIDE SEQUENCE [LARGE SCALE GENOMIC DNA]</scope>
    <source>
        <strain evidence="3 4">DSM 45348</strain>
    </source>
</reference>
<keyword evidence="1" id="KW-0812">Transmembrane</keyword>
<dbReference type="Gene3D" id="1.10.287.70">
    <property type="match status" value="1"/>
</dbReference>